<organism evidence="1">
    <name type="scientific">Euplotes crassus</name>
    <dbReference type="NCBI Taxonomy" id="5936"/>
    <lineage>
        <taxon>Eukaryota</taxon>
        <taxon>Sar</taxon>
        <taxon>Alveolata</taxon>
        <taxon>Ciliophora</taxon>
        <taxon>Intramacronucleata</taxon>
        <taxon>Spirotrichea</taxon>
        <taxon>Hypotrichia</taxon>
        <taxon>Euplotida</taxon>
        <taxon>Euplotidae</taxon>
        <taxon>Moneuplotes</taxon>
    </lineage>
</organism>
<sequence length="126" mass="15058">MQKKYKLLKTIDNQLATSEYPKLKEYFKNIEEESSKKPDKKELESFKQHRHLMSDIRSFDRILKKEEKSPVDKYYYLREFRPKKTLISRITGSSGRAKAGSTRNMYFRVKSPNQYPARKIFSPSII</sequence>
<dbReference type="AlphaFoldDB" id="A0A7S3KGW6"/>
<protein>
    <submittedName>
        <fullName evidence="1">Uncharacterized protein</fullName>
    </submittedName>
</protein>
<dbReference type="EMBL" id="HBIK01018621">
    <property type="protein sequence ID" value="CAE0383886.1"/>
    <property type="molecule type" value="Transcribed_RNA"/>
</dbReference>
<accession>A0A7S3KGW6</accession>
<evidence type="ECO:0000313" key="1">
    <source>
        <dbReference type="EMBL" id="CAE0383886.1"/>
    </source>
</evidence>
<reference evidence="1" key="1">
    <citation type="submission" date="2021-01" db="EMBL/GenBank/DDBJ databases">
        <authorList>
            <person name="Corre E."/>
            <person name="Pelletier E."/>
            <person name="Niang G."/>
            <person name="Scheremetjew M."/>
            <person name="Finn R."/>
            <person name="Kale V."/>
            <person name="Holt S."/>
            <person name="Cochrane G."/>
            <person name="Meng A."/>
            <person name="Brown T."/>
            <person name="Cohen L."/>
        </authorList>
    </citation>
    <scope>NUCLEOTIDE SEQUENCE</scope>
    <source>
        <strain evidence="1">CT5</strain>
    </source>
</reference>
<proteinExistence type="predicted"/>
<gene>
    <name evidence="1" type="ORF">ECRA1380_LOCUS8849</name>
</gene>
<name>A0A7S3KGW6_EUPCR</name>